<sequence>MPARRRDCLLLRLSEPEPGRLQTTGFHLVPCLGLQPPCQSTSGRLLRLTVRFQADPRSWVPCPTRALGSGPPRRSSTGPHFFLPDLEPASFRLAPVWGICPDLA</sequence>
<dbReference type="Proteomes" id="UP001066276">
    <property type="component" value="Chromosome 1_2"/>
</dbReference>
<reference evidence="1" key="1">
    <citation type="journal article" date="2022" name="bioRxiv">
        <title>Sequencing and chromosome-scale assembly of the giantPleurodeles waltlgenome.</title>
        <authorList>
            <person name="Brown T."/>
            <person name="Elewa A."/>
            <person name="Iarovenko S."/>
            <person name="Subramanian E."/>
            <person name="Araus A.J."/>
            <person name="Petzold A."/>
            <person name="Susuki M."/>
            <person name="Suzuki K.-i.T."/>
            <person name="Hayashi T."/>
            <person name="Toyoda A."/>
            <person name="Oliveira C."/>
            <person name="Osipova E."/>
            <person name="Leigh N.D."/>
            <person name="Simon A."/>
            <person name="Yun M.H."/>
        </authorList>
    </citation>
    <scope>NUCLEOTIDE SEQUENCE</scope>
    <source>
        <strain evidence="1">20211129_DDA</strain>
        <tissue evidence="1">Liver</tissue>
    </source>
</reference>
<dbReference type="AlphaFoldDB" id="A0AAV7W6F1"/>
<comment type="caution">
    <text evidence="1">The sequence shown here is derived from an EMBL/GenBank/DDBJ whole genome shotgun (WGS) entry which is preliminary data.</text>
</comment>
<proteinExistence type="predicted"/>
<evidence type="ECO:0000313" key="2">
    <source>
        <dbReference type="Proteomes" id="UP001066276"/>
    </source>
</evidence>
<name>A0AAV7W6F1_PLEWA</name>
<gene>
    <name evidence="1" type="ORF">NDU88_003275</name>
</gene>
<dbReference type="EMBL" id="JANPWB010000002">
    <property type="protein sequence ID" value="KAJ1207885.1"/>
    <property type="molecule type" value="Genomic_DNA"/>
</dbReference>
<organism evidence="1 2">
    <name type="scientific">Pleurodeles waltl</name>
    <name type="common">Iberian ribbed newt</name>
    <dbReference type="NCBI Taxonomy" id="8319"/>
    <lineage>
        <taxon>Eukaryota</taxon>
        <taxon>Metazoa</taxon>
        <taxon>Chordata</taxon>
        <taxon>Craniata</taxon>
        <taxon>Vertebrata</taxon>
        <taxon>Euteleostomi</taxon>
        <taxon>Amphibia</taxon>
        <taxon>Batrachia</taxon>
        <taxon>Caudata</taxon>
        <taxon>Salamandroidea</taxon>
        <taxon>Salamandridae</taxon>
        <taxon>Pleurodelinae</taxon>
        <taxon>Pleurodeles</taxon>
    </lineage>
</organism>
<accession>A0AAV7W6F1</accession>
<protein>
    <submittedName>
        <fullName evidence="1">Uncharacterized protein</fullName>
    </submittedName>
</protein>
<evidence type="ECO:0000313" key="1">
    <source>
        <dbReference type="EMBL" id="KAJ1207885.1"/>
    </source>
</evidence>
<keyword evidence="2" id="KW-1185">Reference proteome</keyword>